<proteinExistence type="predicted"/>
<protein>
    <submittedName>
        <fullName evidence="1">Uncharacterized protein</fullName>
    </submittedName>
</protein>
<evidence type="ECO:0000313" key="2">
    <source>
        <dbReference type="Proteomes" id="UP001164929"/>
    </source>
</evidence>
<accession>A0AAD6VYR2</accession>
<dbReference type="Proteomes" id="UP001164929">
    <property type="component" value="Chromosome 6"/>
</dbReference>
<reference evidence="1" key="1">
    <citation type="journal article" date="2023" name="Mol. Ecol. Resour.">
        <title>Chromosome-level genome assembly of a triploid poplar Populus alba 'Berolinensis'.</title>
        <authorList>
            <person name="Chen S."/>
            <person name="Yu Y."/>
            <person name="Wang X."/>
            <person name="Wang S."/>
            <person name="Zhang T."/>
            <person name="Zhou Y."/>
            <person name="He R."/>
            <person name="Meng N."/>
            <person name="Wang Y."/>
            <person name="Liu W."/>
            <person name="Liu Z."/>
            <person name="Liu J."/>
            <person name="Guo Q."/>
            <person name="Huang H."/>
            <person name="Sederoff R.R."/>
            <person name="Wang G."/>
            <person name="Qu G."/>
            <person name="Chen S."/>
        </authorList>
    </citation>
    <scope>NUCLEOTIDE SEQUENCE</scope>
    <source>
        <strain evidence="1">SC-2020</strain>
    </source>
</reference>
<dbReference type="EMBL" id="JAQIZT010000006">
    <property type="protein sequence ID" value="KAJ6992790.1"/>
    <property type="molecule type" value="Genomic_DNA"/>
</dbReference>
<dbReference type="AlphaFoldDB" id="A0AAD6VYR2"/>
<name>A0AAD6VYR2_9ROSI</name>
<organism evidence="1 2">
    <name type="scientific">Populus alba x Populus x berolinensis</name>
    <dbReference type="NCBI Taxonomy" id="444605"/>
    <lineage>
        <taxon>Eukaryota</taxon>
        <taxon>Viridiplantae</taxon>
        <taxon>Streptophyta</taxon>
        <taxon>Embryophyta</taxon>
        <taxon>Tracheophyta</taxon>
        <taxon>Spermatophyta</taxon>
        <taxon>Magnoliopsida</taxon>
        <taxon>eudicotyledons</taxon>
        <taxon>Gunneridae</taxon>
        <taxon>Pentapetalae</taxon>
        <taxon>rosids</taxon>
        <taxon>fabids</taxon>
        <taxon>Malpighiales</taxon>
        <taxon>Salicaceae</taxon>
        <taxon>Saliceae</taxon>
        <taxon>Populus</taxon>
    </lineage>
</organism>
<evidence type="ECO:0000313" key="1">
    <source>
        <dbReference type="EMBL" id="KAJ6992790.1"/>
    </source>
</evidence>
<gene>
    <name evidence="1" type="ORF">NC653_016020</name>
</gene>
<comment type="caution">
    <text evidence="1">The sequence shown here is derived from an EMBL/GenBank/DDBJ whole genome shotgun (WGS) entry which is preliminary data.</text>
</comment>
<sequence>MAHHQYCFLVLGVFSLPFPFPSPKSDVYLGLHLSEAFVGQRGKAYLSRVASKDESLGLGLGSYAEDWSVM</sequence>
<keyword evidence="2" id="KW-1185">Reference proteome</keyword>